<comment type="caution">
    <text evidence="7">The sequence shown here is derived from an EMBL/GenBank/DDBJ whole genome shotgun (WGS) entry which is preliminary data.</text>
</comment>
<keyword evidence="4" id="KW-0564">Palmitate</keyword>
<feature type="chain" id="PRO_5045336635" evidence="6">
    <location>
        <begin position="23"/>
        <end position="476"/>
    </location>
</feature>
<reference evidence="7 8" key="1">
    <citation type="submission" date="2024-09" db="EMBL/GenBank/DDBJ databases">
        <authorList>
            <person name="Sun Q."/>
            <person name="Mori K."/>
        </authorList>
    </citation>
    <scope>NUCLEOTIDE SEQUENCE [LARGE SCALE GENOMIC DNA]</scope>
    <source>
        <strain evidence="7 8">JCM 12520</strain>
    </source>
</reference>
<evidence type="ECO:0000256" key="2">
    <source>
        <dbReference type="ARBA" id="ARBA00022729"/>
    </source>
</evidence>
<evidence type="ECO:0000256" key="1">
    <source>
        <dbReference type="ARBA" id="ARBA00022475"/>
    </source>
</evidence>
<proteinExistence type="predicted"/>
<name>A0ABV5W6B5_9BACL</name>
<protein>
    <submittedName>
        <fullName evidence="7">ABC transporter substrate-binding protein</fullName>
    </submittedName>
</protein>
<organism evidence="7 8">
    <name type="scientific">Paenibacillus hodogayensis</name>
    <dbReference type="NCBI Taxonomy" id="279208"/>
    <lineage>
        <taxon>Bacteria</taxon>
        <taxon>Bacillati</taxon>
        <taxon>Bacillota</taxon>
        <taxon>Bacilli</taxon>
        <taxon>Bacillales</taxon>
        <taxon>Paenibacillaceae</taxon>
        <taxon>Paenibacillus</taxon>
    </lineage>
</organism>
<dbReference type="InterPro" id="IPR006059">
    <property type="entry name" value="SBP"/>
</dbReference>
<dbReference type="Proteomes" id="UP001589619">
    <property type="component" value="Unassembled WGS sequence"/>
</dbReference>
<dbReference type="SUPFAM" id="SSF53850">
    <property type="entry name" value="Periplasmic binding protein-like II"/>
    <property type="match status" value="1"/>
</dbReference>
<dbReference type="PANTHER" id="PTHR43649:SF33">
    <property type="entry name" value="POLYGALACTURONAN_RHAMNOGALACTURONAN-BINDING PROTEIN YTCQ"/>
    <property type="match status" value="1"/>
</dbReference>
<dbReference type="EMBL" id="JBHMAG010000018">
    <property type="protein sequence ID" value="MFB9755736.1"/>
    <property type="molecule type" value="Genomic_DNA"/>
</dbReference>
<dbReference type="PANTHER" id="PTHR43649">
    <property type="entry name" value="ARABINOSE-BINDING PROTEIN-RELATED"/>
    <property type="match status" value="1"/>
</dbReference>
<dbReference type="PROSITE" id="PS51257">
    <property type="entry name" value="PROKAR_LIPOPROTEIN"/>
    <property type="match status" value="1"/>
</dbReference>
<gene>
    <name evidence="7" type="ORF">ACFFNY_29500</name>
</gene>
<keyword evidence="2 6" id="KW-0732">Signal</keyword>
<accession>A0ABV5W6B5</accession>
<keyword evidence="8" id="KW-1185">Reference proteome</keyword>
<sequence>MWMKSCKTALAGSAILSMAVLSACGGNTGTSAQPDAAAVGDSGGKAEESAGPVTVTLSVKTSNRFLDLAKQKFEDSHPNIKIEIRESIAAPKMEGNVMIRRSGEKPDPKDTEKFVSTVNTELMSGKASDIIVSDGSFPYKKYADKKLLENISDKMKTDASFQRDDYYANVFDAMLYKNAIYALPAKLSLNWLVGNQALLEGVKIDAAKWTWDDFKGVVESLVRDGSKNGIQNTYGFVDVDGAALLAKMVDSSYSKLVDYSNKKFDVSLFTEMLKLSKAMIDNKLVSAEPLDRANVLFQSFAPLQYEDMVLFMKTLFDGKVALYNLPSYADIRGASFTSDMLLSLNAKSSHKKEAWEFIKFMLSEDMQKARDLNGFAVNRKASAERQSQLNEIGKSDGKAQITMMGKDGKAIKPQPPTQQDIDKIEQSLSELRFYAETDPKVKAIIDQEVASFFSGQKSVEEAAKSVQNKVSTYLQE</sequence>
<feature type="signal peptide" evidence="6">
    <location>
        <begin position="1"/>
        <end position="22"/>
    </location>
</feature>
<evidence type="ECO:0000256" key="5">
    <source>
        <dbReference type="ARBA" id="ARBA00023288"/>
    </source>
</evidence>
<keyword evidence="1" id="KW-1003">Cell membrane</keyword>
<evidence type="ECO:0000256" key="4">
    <source>
        <dbReference type="ARBA" id="ARBA00023139"/>
    </source>
</evidence>
<keyword evidence="5" id="KW-0449">Lipoprotein</keyword>
<evidence type="ECO:0000256" key="3">
    <source>
        <dbReference type="ARBA" id="ARBA00023136"/>
    </source>
</evidence>
<dbReference type="Pfam" id="PF01547">
    <property type="entry name" value="SBP_bac_1"/>
    <property type="match status" value="1"/>
</dbReference>
<dbReference type="RefSeq" id="WP_344908802.1">
    <property type="nucleotide sequence ID" value="NZ_BAAAYO010000006.1"/>
</dbReference>
<dbReference type="InterPro" id="IPR050490">
    <property type="entry name" value="Bact_solute-bd_prot1"/>
</dbReference>
<evidence type="ECO:0000313" key="7">
    <source>
        <dbReference type="EMBL" id="MFB9755736.1"/>
    </source>
</evidence>
<evidence type="ECO:0000256" key="6">
    <source>
        <dbReference type="SAM" id="SignalP"/>
    </source>
</evidence>
<dbReference type="Gene3D" id="3.40.190.10">
    <property type="entry name" value="Periplasmic binding protein-like II"/>
    <property type="match status" value="1"/>
</dbReference>
<keyword evidence="3" id="KW-0472">Membrane</keyword>
<evidence type="ECO:0000313" key="8">
    <source>
        <dbReference type="Proteomes" id="UP001589619"/>
    </source>
</evidence>